<dbReference type="Gene3D" id="3.20.20.80">
    <property type="entry name" value="Glycosidases"/>
    <property type="match status" value="1"/>
</dbReference>
<evidence type="ECO:0000313" key="4">
    <source>
        <dbReference type="Proteomes" id="UP001446032"/>
    </source>
</evidence>
<protein>
    <submittedName>
        <fullName evidence="3">Alpha-amylase family glycosyl hydrolase</fullName>
    </submittedName>
</protein>
<feature type="compositionally biased region" description="Low complexity" evidence="1">
    <location>
        <begin position="14"/>
        <end position="25"/>
    </location>
</feature>
<gene>
    <name evidence="3" type="ORF">WMO75_00135</name>
</gene>
<dbReference type="Gene3D" id="1.10.1740.10">
    <property type="match status" value="1"/>
</dbReference>
<feature type="domain" description="Glycosyl hydrolase family 13 catalytic" evidence="2">
    <location>
        <begin position="225"/>
        <end position="652"/>
    </location>
</feature>
<dbReference type="RefSeq" id="WP_349077449.1">
    <property type="nucleotide sequence ID" value="NZ_JBBMEI010000001.1"/>
</dbReference>
<dbReference type="InterPro" id="IPR013780">
    <property type="entry name" value="Glyco_hydro_b"/>
</dbReference>
<dbReference type="InterPro" id="IPR045857">
    <property type="entry name" value="O16G_dom_2"/>
</dbReference>
<evidence type="ECO:0000313" key="3">
    <source>
        <dbReference type="EMBL" id="MEQ2356760.1"/>
    </source>
</evidence>
<dbReference type="EMBL" id="JBBMEI010000001">
    <property type="protein sequence ID" value="MEQ2356760.1"/>
    <property type="molecule type" value="Genomic_DNA"/>
</dbReference>
<comment type="caution">
    <text evidence="3">The sequence shown here is derived from an EMBL/GenBank/DDBJ whole genome shotgun (WGS) entry which is preliminary data.</text>
</comment>
<dbReference type="GO" id="GO:0016787">
    <property type="term" value="F:hydrolase activity"/>
    <property type="evidence" value="ECO:0007669"/>
    <property type="project" value="UniProtKB-KW"/>
</dbReference>
<organism evidence="3 4">
    <name type="scientific">Blautia intestinihominis</name>
    <dbReference type="NCBI Taxonomy" id="3133152"/>
    <lineage>
        <taxon>Bacteria</taxon>
        <taxon>Bacillati</taxon>
        <taxon>Bacillota</taxon>
        <taxon>Clostridia</taxon>
        <taxon>Lachnospirales</taxon>
        <taxon>Lachnospiraceae</taxon>
        <taxon>Blautia</taxon>
    </lineage>
</organism>
<dbReference type="Proteomes" id="UP001446032">
    <property type="component" value="Unassembled WGS sequence"/>
</dbReference>
<dbReference type="InterPro" id="IPR017853">
    <property type="entry name" value="GH"/>
</dbReference>
<dbReference type="CDD" id="cd11324">
    <property type="entry name" value="AmyAc_Amylosucrase"/>
    <property type="match status" value="1"/>
</dbReference>
<keyword evidence="3" id="KW-0378">Hydrolase</keyword>
<sequence>MAKKRLQKKREATKTAASKSTAPVKEAVKVEAETAKVETKKVEPVKVETKKVEPAKVETTKTEPVKVETKKVDAVKVETSKTEPVKVETKKVEPVKVETTKTEPLKVETAKTESVKIESHKEDTAKVETSKTEAPKVSAKEAAAKIPARDDDAIYCERLSRHLDELKWLYCELYQDNPYVTMHLNDLLTVLKKFYDMRSNDLKESDIRRAKDPKWYKRNDLTGMMMYVNAFAGTLSGLEKKLDYVQECNVNYLHLMPLLESPKGRSDGGYAVADFRKVQEELGNMDDFAHLTSECHKRGISVCLDFVMNHTSEDHEWAKRARAGEREYQDRYFFFDSYDIPSLYEQTCPQVFPTTAPGNFTWLDDIHKHVMTTFYPYQWDLNYRNPIVLNEMIFNMLYLANQGVDIVRLDAVPYIWKQLGTNCRNLPQVHTIVRMMRMICEIVCPGVLLLGEVVMAPEKVVPYFGTVDKPECHLLYNVTTMASTWHTVATRDVSLLRRQLDIVAGLPRDYVFQNYLRCHDDIGWGLDYDYLENFGIQEVPHKKYLNDFLTGKYPDSFARGELYNDDPRLGDARLCGTTASLCGIERFGFEGNEEGVDRAIRYDITLHAFMLSQSGIPVIYSGDEIAQLNDYSYKDDPDKAADSRYLHRGNFRWDLAENRNRPETVQGKLFPVLDKLEHLRMEHSVFNSEVPIRTIDTWDDSILALVRENDEEKFIGIYNFSEFDKVAWINEDDGMYTDLISGRELEAKGVQIPAFGCFWLCRRKK</sequence>
<dbReference type="Pfam" id="PF00128">
    <property type="entry name" value="Alpha-amylase"/>
    <property type="match status" value="1"/>
</dbReference>
<name>A0ABV1AGA5_9FIRM</name>
<reference evidence="3 4" key="1">
    <citation type="submission" date="2024-03" db="EMBL/GenBank/DDBJ databases">
        <title>Human intestinal bacterial collection.</title>
        <authorList>
            <person name="Pauvert C."/>
            <person name="Hitch T.C.A."/>
            <person name="Clavel T."/>
        </authorList>
    </citation>
    <scope>NUCLEOTIDE SEQUENCE [LARGE SCALE GENOMIC DNA]</scope>
    <source>
        <strain evidence="3 4">CLA-AA-H95</strain>
    </source>
</reference>
<dbReference type="SMART" id="SM00642">
    <property type="entry name" value="Aamy"/>
    <property type="match status" value="1"/>
</dbReference>
<dbReference type="SUPFAM" id="SSF51445">
    <property type="entry name" value="(Trans)glycosidases"/>
    <property type="match status" value="1"/>
</dbReference>
<evidence type="ECO:0000256" key="1">
    <source>
        <dbReference type="SAM" id="MobiDB-lite"/>
    </source>
</evidence>
<dbReference type="PANTHER" id="PTHR10357:SF213">
    <property type="entry name" value="ALPHA AMYLASE CATALYTIC REGION"/>
    <property type="match status" value="1"/>
</dbReference>
<keyword evidence="4" id="KW-1185">Reference proteome</keyword>
<dbReference type="PANTHER" id="PTHR10357">
    <property type="entry name" value="ALPHA-AMYLASE FAMILY MEMBER"/>
    <property type="match status" value="1"/>
</dbReference>
<feature type="region of interest" description="Disordered" evidence="1">
    <location>
        <begin position="1"/>
        <end position="69"/>
    </location>
</feature>
<accession>A0ABV1AGA5</accession>
<dbReference type="Gene3D" id="3.90.400.10">
    <property type="entry name" value="Oligo-1,6-glucosidase, Domain 2"/>
    <property type="match status" value="1"/>
</dbReference>
<proteinExistence type="predicted"/>
<evidence type="ECO:0000259" key="2">
    <source>
        <dbReference type="SMART" id="SM00642"/>
    </source>
</evidence>
<feature type="compositionally biased region" description="Basic and acidic residues" evidence="1">
    <location>
        <begin position="26"/>
        <end position="69"/>
    </location>
</feature>
<dbReference type="Gene3D" id="2.60.40.1180">
    <property type="entry name" value="Golgi alpha-mannosidase II"/>
    <property type="match status" value="1"/>
</dbReference>
<feature type="region of interest" description="Disordered" evidence="1">
    <location>
        <begin position="113"/>
        <end position="138"/>
    </location>
</feature>
<dbReference type="SUPFAM" id="SSF51011">
    <property type="entry name" value="Glycosyl hydrolase domain"/>
    <property type="match status" value="1"/>
</dbReference>
<dbReference type="InterPro" id="IPR044077">
    <property type="entry name" value="Amylosucrase"/>
</dbReference>
<dbReference type="InterPro" id="IPR006047">
    <property type="entry name" value="GH13_cat_dom"/>
</dbReference>